<evidence type="ECO:0000313" key="2">
    <source>
        <dbReference type="Proteomes" id="UP001056120"/>
    </source>
</evidence>
<gene>
    <name evidence="1" type="ORF">L1987_77957</name>
</gene>
<reference evidence="2" key="1">
    <citation type="journal article" date="2022" name="Mol. Ecol. Resour.">
        <title>The genomes of chicory, endive, great burdock and yacon provide insights into Asteraceae palaeo-polyploidization history and plant inulin production.</title>
        <authorList>
            <person name="Fan W."/>
            <person name="Wang S."/>
            <person name="Wang H."/>
            <person name="Wang A."/>
            <person name="Jiang F."/>
            <person name="Liu H."/>
            <person name="Zhao H."/>
            <person name="Xu D."/>
            <person name="Zhang Y."/>
        </authorList>
    </citation>
    <scope>NUCLEOTIDE SEQUENCE [LARGE SCALE GENOMIC DNA]</scope>
    <source>
        <strain evidence="2">cv. Yunnan</strain>
    </source>
</reference>
<keyword evidence="2" id="KW-1185">Reference proteome</keyword>
<protein>
    <submittedName>
        <fullName evidence="1">Uncharacterized protein</fullName>
    </submittedName>
</protein>
<organism evidence="1 2">
    <name type="scientific">Smallanthus sonchifolius</name>
    <dbReference type="NCBI Taxonomy" id="185202"/>
    <lineage>
        <taxon>Eukaryota</taxon>
        <taxon>Viridiplantae</taxon>
        <taxon>Streptophyta</taxon>
        <taxon>Embryophyta</taxon>
        <taxon>Tracheophyta</taxon>
        <taxon>Spermatophyta</taxon>
        <taxon>Magnoliopsida</taxon>
        <taxon>eudicotyledons</taxon>
        <taxon>Gunneridae</taxon>
        <taxon>Pentapetalae</taxon>
        <taxon>asterids</taxon>
        <taxon>campanulids</taxon>
        <taxon>Asterales</taxon>
        <taxon>Asteraceae</taxon>
        <taxon>Asteroideae</taxon>
        <taxon>Heliantheae alliance</taxon>
        <taxon>Millerieae</taxon>
        <taxon>Smallanthus</taxon>
    </lineage>
</organism>
<name>A0ACB8ZB40_9ASTR</name>
<reference evidence="1 2" key="2">
    <citation type="journal article" date="2022" name="Mol. Ecol. Resour.">
        <title>The genomes of chicory, endive, great burdock and yacon provide insights into Asteraceae paleo-polyploidization history and plant inulin production.</title>
        <authorList>
            <person name="Fan W."/>
            <person name="Wang S."/>
            <person name="Wang H."/>
            <person name="Wang A."/>
            <person name="Jiang F."/>
            <person name="Liu H."/>
            <person name="Zhao H."/>
            <person name="Xu D."/>
            <person name="Zhang Y."/>
        </authorList>
    </citation>
    <scope>NUCLEOTIDE SEQUENCE [LARGE SCALE GENOMIC DNA]</scope>
    <source>
        <strain evidence="2">cv. Yunnan</strain>
        <tissue evidence="1">Leaves</tissue>
    </source>
</reference>
<evidence type="ECO:0000313" key="1">
    <source>
        <dbReference type="EMBL" id="KAI3694971.1"/>
    </source>
</evidence>
<comment type="caution">
    <text evidence="1">The sequence shown here is derived from an EMBL/GenBank/DDBJ whole genome shotgun (WGS) entry which is preliminary data.</text>
</comment>
<accession>A0ACB8ZB40</accession>
<dbReference type="EMBL" id="CM042043">
    <property type="protein sequence ID" value="KAI3694971.1"/>
    <property type="molecule type" value="Genomic_DNA"/>
</dbReference>
<proteinExistence type="predicted"/>
<sequence>MDGPSPTTPSSHAFVNPTNTNTMSSDASNCSNRDMAWEWGECRDAMKKQCVWCKICGHKMSGGITRLKQHLTHTGGQVKGCPKVTVDIQKRVMASIKEKEKIKLEKKRNMQILSSHSAYLSNDDEEDQDDVQEARIKNNVSKKKKFVGASNTRGPMDGVLKTDHGKTKQTTFDRNNPIKEMLKMEAWDKFATWAYSVGLPFNAVRDEGFQDMINAIGEYGRGMPAPSYHNIRVTLMKKHLEETKKFVDSFRPHWEEYRCSIMSDFWTDGKGRCLINFLVNCPIGTIFLKSIDASEHVKNAQLIVEMINEVIEDVGEANILQFITDNGSNFKAAGKILEEKHPKMFWTPCAAHCVNLMIQDIGEKIPKIKSTLVDARAIVVFIYNHGRILNMMRKLTKNKELHRSCVTRFATQFYTIQSVHENRHHIQVLFVSEEWRKSDFAKKAPRKRVERIVSKTEFWDNVHLACQVLAPLVDVVRLVDTEEKPSMGYIYDVVDRAKEQIKKNVTDERLITKLWGMIQTRWSDQLHHPLHAAGYYLNPAIFHGENSKEIKKNRNIVTGLYVAIDRLVPDDDENDKVRQDLNLYIDSVGQFGSAAAIRGRKKVAPYIWWRTYGIDTPLLQTFAISILSQTCSASPCERNWSTFDNLHSKKRNCLLQQKLNDLVFIQYNTRLQRRYKSLKANKSLDPILLRDVEENDDWVTPTEVELQEFVDGTDGLLWSVAREAMGGNEEVGPSTRSKRERYIDDDDDITVEVNDLEEQLDGLIDVDSEDDFIAYD</sequence>
<dbReference type="Proteomes" id="UP001056120">
    <property type="component" value="Linkage Group LG26"/>
</dbReference>